<reference evidence="1 2" key="1">
    <citation type="submission" date="2014-05" db="EMBL/GenBank/DDBJ databases">
        <title>Draft genome sequence of Amycolatopsis rifamycinica DSM 46095.</title>
        <authorList>
            <person name="Lal R."/>
            <person name="Saxena A."/>
            <person name="Kumari R."/>
            <person name="Mukherjee U."/>
            <person name="Singh P."/>
            <person name="Sangwan N."/>
            <person name="Mahato N.K."/>
        </authorList>
    </citation>
    <scope>NUCLEOTIDE SEQUENCE [LARGE SCALE GENOMIC DNA]</scope>
    <source>
        <strain evidence="1 2">DSM 46095</strain>
    </source>
</reference>
<comment type="caution">
    <text evidence="1">The sequence shown here is derived from an EMBL/GenBank/DDBJ whole genome shotgun (WGS) entry which is preliminary data.</text>
</comment>
<proteinExistence type="predicted"/>
<evidence type="ECO:0000313" key="1">
    <source>
        <dbReference type="EMBL" id="KDN18743.1"/>
    </source>
</evidence>
<organism evidence="1 2">
    <name type="scientific">Amycolatopsis rifamycinica</name>
    <dbReference type="NCBI Taxonomy" id="287986"/>
    <lineage>
        <taxon>Bacteria</taxon>
        <taxon>Bacillati</taxon>
        <taxon>Actinomycetota</taxon>
        <taxon>Actinomycetes</taxon>
        <taxon>Pseudonocardiales</taxon>
        <taxon>Pseudonocardiaceae</taxon>
        <taxon>Amycolatopsis</taxon>
    </lineage>
</organism>
<evidence type="ECO:0000313" key="2">
    <source>
        <dbReference type="Proteomes" id="UP000027345"/>
    </source>
</evidence>
<dbReference type="eggNOG" id="COG0699">
    <property type="taxonomic scope" value="Bacteria"/>
</dbReference>
<protein>
    <submittedName>
        <fullName evidence="1">Uncharacterized protein</fullName>
    </submittedName>
</protein>
<dbReference type="SUPFAM" id="SSF52540">
    <property type="entry name" value="P-loop containing nucleoside triphosphate hydrolases"/>
    <property type="match status" value="1"/>
</dbReference>
<dbReference type="EMBL" id="JMQI01000062">
    <property type="protein sequence ID" value="KDN18743.1"/>
    <property type="molecule type" value="Genomic_DNA"/>
</dbReference>
<dbReference type="RefSeq" id="WP_043785927.1">
    <property type="nucleotide sequence ID" value="NZ_JMQI01000062.1"/>
</dbReference>
<accession>A0A066U3G5</accession>
<dbReference type="OrthoDB" id="491589at2"/>
<name>A0A066U3G5_9PSEU</name>
<gene>
    <name evidence="1" type="ORF">DV20_29575</name>
</gene>
<dbReference type="STRING" id="287986.DV20_29575"/>
<sequence>MSLALIVLALSLVVVLLLARRRRVRRPAAAALAGPPGGIPAFRIVTLGLQGSGKTLLLTGIYRRLQTPGDRGFYLRVPHEQLIELNRWYRKAADVGEEWPRGTTRGELREFEFSVMADVEGAAEPVVKLGYLEYPGELLTDPDAPGSTAQATLLRAIAGADALVGIIDGFRLLQAEQGDQRGALLLEASLDAMINAMLPVRSPIAFVITKWDLLDHLHPDENERLRIVRDRLMATPGFADLVKVHSARRIVRLIPVTAVGHDFAVFSGGVVRKKPGGHFRPGNVEAALAVVVPDILRQTELALDRATRAELLAAAQRRMRMGPAEALRTLGGHLTAHAARVLASALGAGLVAQSGLMLLLDTLPPHDDPAERGARLARLGEADRLAEQYVQARRRVVAELQRQVAVLEAKLPVSRLGGDRWGDW</sequence>
<dbReference type="InterPro" id="IPR027417">
    <property type="entry name" value="P-loop_NTPase"/>
</dbReference>
<dbReference type="AlphaFoldDB" id="A0A066U3G5"/>
<keyword evidence="2" id="KW-1185">Reference proteome</keyword>
<dbReference type="Proteomes" id="UP000027345">
    <property type="component" value="Unassembled WGS sequence"/>
</dbReference>